<dbReference type="Gene3D" id="3.30.470.20">
    <property type="entry name" value="ATP-grasp fold, B domain"/>
    <property type="match status" value="1"/>
</dbReference>
<keyword evidence="1" id="KW-0732">Signal</keyword>
<comment type="caution">
    <text evidence="2">The sequence shown here is derived from an EMBL/GenBank/DDBJ whole genome shotgun (WGS) entry which is preliminary data.</text>
</comment>
<proteinExistence type="predicted"/>
<feature type="chain" id="PRO_5042191926" evidence="1">
    <location>
        <begin position="19"/>
        <end position="365"/>
    </location>
</feature>
<feature type="signal peptide" evidence="1">
    <location>
        <begin position="1"/>
        <end position="18"/>
    </location>
</feature>
<protein>
    <submittedName>
        <fullName evidence="2">Uncharacterized protein</fullName>
    </submittedName>
</protein>
<reference evidence="2 3" key="1">
    <citation type="journal article" date="2021" name="Sci. Rep.">
        <title>The genome of the diatom Chaetoceros tenuissimus carries an ancient integrated fragment of an extant virus.</title>
        <authorList>
            <person name="Hongo Y."/>
            <person name="Kimura K."/>
            <person name="Takaki Y."/>
            <person name="Yoshida Y."/>
            <person name="Baba S."/>
            <person name="Kobayashi G."/>
            <person name="Nagasaki K."/>
            <person name="Hano T."/>
            <person name="Tomaru Y."/>
        </authorList>
    </citation>
    <scope>NUCLEOTIDE SEQUENCE [LARGE SCALE GENOMIC DNA]</scope>
    <source>
        <strain evidence="2 3">NIES-3715</strain>
    </source>
</reference>
<dbReference type="EMBL" id="BLLK01000038">
    <property type="protein sequence ID" value="GFH49328.1"/>
    <property type="molecule type" value="Genomic_DNA"/>
</dbReference>
<sequence length="365" mass="41398">MLILASIALLVLLEVSTRRKIIHTQKNRSRSSSSVVLQRKSTPDLAKDTACIDEEESSVIRAFELNGFYVQKLTLSEDRGERLGENSNKSLDDCLQTGKASIAWSKYPPSVQGHPWQRLNSIPNQDMFDDYAVITQALSEYSNENNIPIEFLPGIHQANTGLTFQGNEISLRAYFLIASVDPLIVLYHPGYLNTSRSDGTKGVTGLDEWEIDLNQYVNRNSNVFTTSIRSNPLDHIHQQVMDAQSIIVSSLRSKAFVHPASMENGFTIIATDFKIDAKLNVWLSNIESNLHFSDNDVTKSENDDQILSSTIILLTSIRKKESQGEPIIPLKQIGRFRPVYTDSFQFRYKFPRIVRTQSTERKRQR</sequence>
<gene>
    <name evidence="2" type="ORF">CTEN210_05804</name>
</gene>
<evidence type="ECO:0000313" key="3">
    <source>
        <dbReference type="Proteomes" id="UP001054902"/>
    </source>
</evidence>
<evidence type="ECO:0000313" key="2">
    <source>
        <dbReference type="EMBL" id="GFH49328.1"/>
    </source>
</evidence>
<keyword evidence="3" id="KW-1185">Reference proteome</keyword>
<name>A0AAD3CNP9_9STRA</name>
<dbReference type="Proteomes" id="UP001054902">
    <property type="component" value="Unassembled WGS sequence"/>
</dbReference>
<accession>A0AAD3CNP9</accession>
<dbReference type="AlphaFoldDB" id="A0AAD3CNP9"/>
<evidence type="ECO:0000256" key="1">
    <source>
        <dbReference type="SAM" id="SignalP"/>
    </source>
</evidence>
<organism evidence="2 3">
    <name type="scientific">Chaetoceros tenuissimus</name>
    <dbReference type="NCBI Taxonomy" id="426638"/>
    <lineage>
        <taxon>Eukaryota</taxon>
        <taxon>Sar</taxon>
        <taxon>Stramenopiles</taxon>
        <taxon>Ochrophyta</taxon>
        <taxon>Bacillariophyta</taxon>
        <taxon>Coscinodiscophyceae</taxon>
        <taxon>Chaetocerotophycidae</taxon>
        <taxon>Chaetocerotales</taxon>
        <taxon>Chaetocerotaceae</taxon>
        <taxon>Chaetoceros</taxon>
    </lineage>
</organism>